<feature type="compositionally biased region" description="Pro residues" evidence="2">
    <location>
        <begin position="513"/>
        <end position="523"/>
    </location>
</feature>
<keyword evidence="6" id="KW-1185">Reference proteome</keyword>
<proteinExistence type="predicted"/>
<evidence type="ECO:0008006" key="7">
    <source>
        <dbReference type="Google" id="ProtNLM"/>
    </source>
</evidence>
<feature type="domain" description="SOCS box" evidence="3">
    <location>
        <begin position="60"/>
        <end position="101"/>
    </location>
</feature>
<dbReference type="InterPro" id="IPR001496">
    <property type="entry name" value="SOCS_box"/>
</dbReference>
<dbReference type="PROSITE" id="PS50225">
    <property type="entry name" value="SOCS"/>
    <property type="match status" value="1"/>
</dbReference>
<feature type="compositionally biased region" description="Basic and acidic residues" evidence="2">
    <location>
        <begin position="576"/>
        <end position="591"/>
    </location>
</feature>
<dbReference type="AlphaFoldDB" id="A0AAV2S226"/>
<keyword evidence="1" id="KW-0479">Metal-binding</keyword>
<keyword evidence="1" id="KW-0863">Zinc-finger</keyword>
<dbReference type="InterPro" id="IPR057945">
    <property type="entry name" value="TPR_ZSWIM8"/>
</dbReference>
<dbReference type="GO" id="GO:0008270">
    <property type="term" value="F:zinc ion binding"/>
    <property type="evidence" value="ECO:0007669"/>
    <property type="project" value="UniProtKB-KW"/>
</dbReference>
<dbReference type="Pfam" id="PF25572">
    <property type="entry name" value="TPR_ZSWIM8"/>
    <property type="match status" value="1"/>
</dbReference>
<gene>
    <name evidence="5" type="ORF">MNOR_LOCUS31218</name>
</gene>
<feature type="compositionally biased region" description="Polar residues" evidence="2">
    <location>
        <begin position="592"/>
        <end position="601"/>
    </location>
</feature>
<protein>
    <recommendedName>
        <fullName evidence="7">SWIM-type domain-containing protein</fullName>
    </recommendedName>
</protein>
<evidence type="ECO:0000259" key="4">
    <source>
        <dbReference type="PROSITE" id="PS50966"/>
    </source>
</evidence>
<evidence type="ECO:0000259" key="3">
    <source>
        <dbReference type="PROSITE" id="PS50225"/>
    </source>
</evidence>
<dbReference type="PANTHER" id="PTHR22619:SF1">
    <property type="entry name" value="ZINC FINGER SWIM DOMAIN-CONTAINING PROTEIN 8"/>
    <property type="match status" value="1"/>
</dbReference>
<organism evidence="5 6">
    <name type="scientific">Meganyctiphanes norvegica</name>
    <name type="common">Northern krill</name>
    <name type="synonym">Thysanopoda norvegica</name>
    <dbReference type="NCBI Taxonomy" id="48144"/>
    <lineage>
        <taxon>Eukaryota</taxon>
        <taxon>Metazoa</taxon>
        <taxon>Ecdysozoa</taxon>
        <taxon>Arthropoda</taxon>
        <taxon>Crustacea</taxon>
        <taxon>Multicrustacea</taxon>
        <taxon>Malacostraca</taxon>
        <taxon>Eumalacostraca</taxon>
        <taxon>Eucarida</taxon>
        <taxon>Euphausiacea</taxon>
        <taxon>Euphausiidae</taxon>
        <taxon>Meganyctiphanes</taxon>
    </lineage>
</organism>
<evidence type="ECO:0000256" key="2">
    <source>
        <dbReference type="SAM" id="MobiDB-lite"/>
    </source>
</evidence>
<name>A0AAV2S226_MEGNR</name>
<accession>A0AAV2S226</accession>
<keyword evidence="1" id="KW-0862">Zinc</keyword>
<dbReference type="Proteomes" id="UP001497623">
    <property type="component" value="Unassembled WGS sequence"/>
</dbReference>
<feature type="compositionally biased region" description="Basic and acidic residues" evidence="2">
    <location>
        <begin position="624"/>
        <end position="634"/>
    </location>
</feature>
<dbReference type="EMBL" id="CAXKWB010039802">
    <property type="protein sequence ID" value="CAL4153708.1"/>
    <property type="molecule type" value="Genomic_DNA"/>
</dbReference>
<reference evidence="5 6" key="1">
    <citation type="submission" date="2024-05" db="EMBL/GenBank/DDBJ databases">
        <authorList>
            <person name="Wallberg A."/>
        </authorList>
    </citation>
    <scope>NUCLEOTIDE SEQUENCE [LARGE SCALE GENOMIC DNA]</scope>
</reference>
<evidence type="ECO:0000313" key="6">
    <source>
        <dbReference type="Proteomes" id="UP001497623"/>
    </source>
</evidence>
<evidence type="ECO:0000256" key="1">
    <source>
        <dbReference type="PROSITE-ProRule" id="PRU00325"/>
    </source>
</evidence>
<feature type="region of interest" description="Disordered" evidence="2">
    <location>
        <begin position="513"/>
        <end position="665"/>
    </location>
</feature>
<evidence type="ECO:0000313" key="5">
    <source>
        <dbReference type="EMBL" id="CAL4153708.1"/>
    </source>
</evidence>
<dbReference type="InterPro" id="IPR007527">
    <property type="entry name" value="Znf_SWIM"/>
</dbReference>
<feature type="non-terminal residue" evidence="5">
    <location>
        <position position="665"/>
    </location>
</feature>
<comment type="caution">
    <text evidence="5">The sequence shown here is derived from an EMBL/GenBank/DDBJ whole genome shotgun (WGS) entry which is preliminary data.</text>
</comment>
<feature type="compositionally biased region" description="Polar residues" evidence="2">
    <location>
        <begin position="653"/>
        <end position="665"/>
    </location>
</feature>
<dbReference type="PROSITE" id="PS50966">
    <property type="entry name" value="ZF_SWIM"/>
    <property type="match status" value="1"/>
</dbReference>
<sequence length="665" mass="74076">MFDWEEGDRYSFEDSERFEEDSLCSWISEPESLCNNWRGWKRQNINNHFFPRIKNQDGVVHSLTELCARTVAAHIPFEVVEQMMPPVPEQLQLLIAFWSFPDNEEDIRLYSCLANGNAEEFNRGDALYKQKSVHDPLQIGFHLSATVIQPSGSKGQFNVAVTFDRGRITTCNCTCSSPASWCSHVVAVCLHRIHQHIQVKLRAPVSESLSRLQRDQLQKFAQYLISELPQQILPTAQRLIDEILSSQNSDINTVSGAPDPTAGGSANEQMAWWLDESNLHDNIHKILVKFCVPSPIVFSDVNYLSSTAPPVASEWASLLRPLRGREPEGMWNLLSIVREMFKRNDRNSIPLLEIITEECLATEKILVWWVNTKVALHIGSSGHGGKNNMNSNSHGSQYACSSLCDELVVLWRLAALNPALSPVEREQLIDQFKTWHMRVLDRVAKSKEAGNTTGGGGGKKNADIDVFPGFKPACEACLLDWNDYPLPGVTYSPNTSRYYCPVMCFRHANTEPQAPPISAPHPRNPTSHGGSKRPVERRVPISPSTGQVSGLSGRHSSVRHSQRSSSGSSEGFCDNDMARDSDSPQHNRSPDQPDSGQVSRQSSREDGTGVAMGLPISVRVGRRGTAEERDKSSPEDAGAESDWSGGADHRYQQGRSPERNQQNRG</sequence>
<dbReference type="PANTHER" id="PTHR22619">
    <property type="entry name" value="ZINC FINGER SWIM DOMAIN CONTAINING PROTEIN 4, 5, 6"/>
    <property type="match status" value="1"/>
</dbReference>
<feature type="domain" description="SWIM-type" evidence="4">
    <location>
        <begin position="157"/>
        <end position="193"/>
    </location>
</feature>
<dbReference type="GO" id="GO:0031462">
    <property type="term" value="C:Cul2-RING ubiquitin ligase complex"/>
    <property type="evidence" value="ECO:0007669"/>
    <property type="project" value="TreeGrafter"/>
</dbReference>